<dbReference type="OrthoDB" id="269227at2759"/>
<organism evidence="1 2">
    <name type="scientific">Bondarzewia mesenterica</name>
    <dbReference type="NCBI Taxonomy" id="1095465"/>
    <lineage>
        <taxon>Eukaryota</taxon>
        <taxon>Fungi</taxon>
        <taxon>Dikarya</taxon>
        <taxon>Basidiomycota</taxon>
        <taxon>Agaricomycotina</taxon>
        <taxon>Agaricomycetes</taxon>
        <taxon>Russulales</taxon>
        <taxon>Bondarzewiaceae</taxon>
        <taxon>Bondarzewia</taxon>
    </lineage>
</organism>
<dbReference type="Proteomes" id="UP000310158">
    <property type="component" value="Unassembled WGS sequence"/>
</dbReference>
<protein>
    <submittedName>
        <fullName evidence="1">Uncharacterized protein</fullName>
    </submittedName>
</protein>
<gene>
    <name evidence="1" type="ORF">EW146_g10522</name>
</gene>
<keyword evidence="2" id="KW-1185">Reference proteome</keyword>
<accession>A0A4S4KW28</accession>
<dbReference type="Pfam" id="PF05834">
    <property type="entry name" value="Lycopene_cycl"/>
    <property type="match status" value="1"/>
</dbReference>
<dbReference type="SUPFAM" id="SSF51905">
    <property type="entry name" value="FAD/NAD(P)-binding domain"/>
    <property type="match status" value="1"/>
</dbReference>
<sequence>MSTPAIDTEYDLVVAGGGTCGCLIAGRLAAADPHLKILVLEAGPPTRDLLTHTQPARYLSHLAPTS</sequence>
<dbReference type="Gene3D" id="3.50.50.60">
    <property type="entry name" value="FAD/NAD(P)-binding domain"/>
    <property type="match status" value="1"/>
</dbReference>
<name>A0A4S4KW28_9AGAM</name>
<dbReference type="EMBL" id="SGPL01001446">
    <property type="protein sequence ID" value="THH02999.1"/>
    <property type="molecule type" value="Genomic_DNA"/>
</dbReference>
<reference evidence="1 2" key="1">
    <citation type="submission" date="2019-02" db="EMBL/GenBank/DDBJ databases">
        <title>Genome sequencing of the rare red list fungi Bondarzewia mesenterica.</title>
        <authorList>
            <person name="Buettner E."/>
            <person name="Kellner H."/>
        </authorList>
    </citation>
    <scope>NUCLEOTIDE SEQUENCE [LARGE SCALE GENOMIC DNA]</scope>
    <source>
        <strain evidence="1 2">DSM 108281</strain>
    </source>
</reference>
<evidence type="ECO:0000313" key="1">
    <source>
        <dbReference type="EMBL" id="THH02999.1"/>
    </source>
</evidence>
<proteinExistence type="predicted"/>
<dbReference type="AlphaFoldDB" id="A0A4S4KW28"/>
<comment type="caution">
    <text evidence="1">The sequence shown here is derived from an EMBL/GenBank/DDBJ whole genome shotgun (WGS) entry which is preliminary data.</text>
</comment>
<feature type="non-terminal residue" evidence="1">
    <location>
        <position position="66"/>
    </location>
</feature>
<dbReference type="InterPro" id="IPR036188">
    <property type="entry name" value="FAD/NAD-bd_sf"/>
</dbReference>
<evidence type="ECO:0000313" key="2">
    <source>
        <dbReference type="Proteomes" id="UP000310158"/>
    </source>
</evidence>